<gene>
    <name evidence="3" type="primary">MPUL0F02880</name>
    <name evidence="3" type="ORF">METSCH_F02880</name>
</gene>
<keyword evidence="3" id="KW-0862">Zinc</keyword>
<name>A0A4P6XSZ0_9ASCO</name>
<reference evidence="4" key="1">
    <citation type="submission" date="2019-03" db="EMBL/GenBank/DDBJ databases">
        <title>Snf2 controls pulcherriminic acid biosynthesis and connects pigmentation and antifungal activity of the yeast Metschnikowia pulcherrima.</title>
        <authorList>
            <person name="Gore-Lloyd D."/>
            <person name="Sumann I."/>
            <person name="Brachmann A.O."/>
            <person name="Schneeberger K."/>
            <person name="Ortiz-Merino R.A."/>
            <person name="Moreno-Beltran M."/>
            <person name="Schlaefli M."/>
            <person name="Kirner P."/>
            <person name="Santos Kron A."/>
            <person name="Wolfe K.H."/>
            <person name="Piel J."/>
            <person name="Ahrens C.H."/>
            <person name="Henk D."/>
            <person name="Freimoser F.M."/>
        </authorList>
    </citation>
    <scope>NUCLEOTIDE SEQUENCE [LARGE SCALE GENOMIC DNA]</scope>
    <source>
        <strain evidence="4">APC 1.2</strain>
    </source>
</reference>
<accession>A0A4P6XSZ0</accession>
<feature type="coiled-coil region" evidence="1">
    <location>
        <begin position="10"/>
        <end position="44"/>
    </location>
</feature>
<feature type="compositionally biased region" description="Basic residues" evidence="2">
    <location>
        <begin position="127"/>
        <end position="137"/>
    </location>
</feature>
<dbReference type="AlphaFoldDB" id="A0A4P6XSZ0"/>
<keyword evidence="1" id="KW-0175">Coiled coil</keyword>
<keyword evidence="4" id="KW-1185">Reference proteome</keyword>
<keyword evidence="3" id="KW-0479">Metal-binding</keyword>
<keyword evidence="3" id="KW-0863">Zinc-finger</keyword>
<feature type="compositionally biased region" description="Basic and acidic residues" evidence="2">
    <location>
        <begin position="116"/>
        <end position="126"/>
    </location>
</feature>
<dbReference type="GO" id="GO:0008270">
    <property type="term" value="F:zinc ion binding"/>
    <property type="evidence" value="ECO:0007669"/>
    <property type="project" value="UniProtKB-KW"/>
</dbReference>
<protein>
    <submittedName>
        <fullName evidence="3">C2H2 zinc-finger</fullName>
    </submittedName>
</protein>
<organism evidence="3 4">
    <name type="scientific">Metschnikowia aff. pulcherrima</name>
    <dbReference type="NCBI Taxonomy" id="2163413"/>
    <lineage>
        <taxon>Eukaryota</taxon>
        <taxon>Fungi</taxon>
        <taxon>Dikarya</taxon>
        <taxon>Ascomycota</taxon>
        <taxon>Saccharomycotina</taxon>
        <taxon>Pichiomycetes</taxon>
        <taxon>Metschnikowiaceae</taxon>
        <taxon>Metschnikowia</taxon>
    </lineage>
</organism>
<sequence>MLFADISKSLGELAGAIAKKNKEVEELKSEYERKLRVVERYLQHFHGAEPALDANALVTLLENDEPVTCPNCSTTLYDLLKHTDFVLVPKSRLRIQNETGTEEIAPNQENLSGSKDQPHHLPEPAKKPHNNRHGSKLKRTCSYCNKTGHSRARCFTRLNGEPKPE</sequence>
<evidence type="ECO:0000256" key="2">
    <source>
        <dbReference type="SAM" id="MobiDB-lite"/>
    </source>
</evidence>
<feature type="region of interest" description="Disordered" evidence="2">
    <location>
        <begin position="99"/>
        <end position="137"/>
    </location>
</feature>
<dbReference type="Proteomes" id="UP000292447">
    <property type="component" value="Chromosome VI"/>
</dbReference>
<proteinExistence type="predicted"/>
<evidence type="ECO:0000256" key="1">
    <source>
        <dbReference type="SAM" id="Coils"/>
    </source>
</evidence>
<evidence type="ECO:0000313" key="4">
    <source>
        <dbReference type="Proteomes" id="UP000292447"/>
    </source>
</evidence>
<evidence type="ECO:0000313" key="3">
    <source>
        <dbReference type="EMBL" id="QBM90702.1"/>
    </source>
</evidence>
<dbReference type="EMBL" id="CP034461">
    <property type="protein sequence ID" value="QBM90702.1"/>
    <property type="molecule type" value="Genomic_DNA"/>
</dbReference>
<dbReference type="Pfam" id="PF16588">
    <property type="entry name" value="zf-C2H2_10"/>
    <property type="match status" value="1"/>
</dbReference>